<name>A0AC61U6J6_9MICO</name>
<gene>
    <name evidence="1" type="ORF">LP422_05750</name>
</gene>
<accession>A0AC61U6J6</accession>
<sequence>MRVIAIHRYFWPDSPPYASFLRQIAGRWVEDGHSVEVLTGQPSYASSGRPSPRTETLDGLRIRRLPVMRDRSGGWRQLANLVIFPALVAARILIGRRPDVVMCSTVPRVTLGTAVSIAARLRRAPFVYHCMDLHPEIGRISGEFANPVVFRALARLDLATMRRASRIVVLSQDMRRAVIDRDAALAGKIVILNNWALPDFAEPEPAPLPTPAVGTLRVVFTGNLGRFQGLETVVDALADLPETTGVEMVFMGEGRAKPEIEEAASSLTERSNVDVVFVPQGPPSAAKALMRTAHVGLVTLVPDVVRYAYPSKTATYATEGLPLLVVCEQDSELAQSVRDHGLGWSASSGDRAGLVAALTTAAAEFAVDGLADRRTAVAAYADEAFGQDTALDRWGALLADTAEEAS</sequence>
<proteinExistence type="predicted"/>
<organism evidence="1 2">
    <name type="scientific">Janibacter limosus</name>
    <dbReference type="NCBI Taxonomy" id="53458"/>
    <lineage>
        <taxon>Bacteria</taxon>
        <taxon>Bacillati</taxon>
        <taxon>Actinomycetota</taxon>
        <taxon>Actinomycetes</taxon>
        <taxon>Micrococcales</taxon>
        <taxon>Intrasporangiaceae</taxon>
        <taxon>Janibacter</taxon>
    </lineage>
</organism>
<evidence type="ECO:0000313" key="2">
    <source>
        <dbReference type="Proteomes" id="UP001059663"/>
    </source>
</evidence>
<dbReference type="Proteomes" id="UP001059663">
    <property type="component" value="Chromosome"/>
</dbReference>
<protein>
    <submittedName>
        <fullName evidence="1">Glycosyltransferase family 4 protein</fullName>
    </submittedName>
</protein>
<evidence type="ECO:0000313" key="1">
    <source>
        <dbReference type="EMBL" id="UUZ45584.1"/>
    </source>
</evidence>
<reference evidence="1" key="1">
    <citation type="submission" date="2021-11" db="EMBL/GenBank/DDBJ databases">
        <title>Study of the species diversity of bacterial strains isolated from a unique natural object - Shulgan-Tash cave (Bashkiria).</title>
        <authorList>
            <person name="Sazanova A.L."/>
            <person name="Chirak E.R."/>
            <person name="Safronova V.I."/>
        </authorList>
    </citation>
    <scope>NUCLEOTIDE SEQUENCE</scope>
    <source>
        <strain evidence="1">P1</strain>
    </source>
</reference>
<dbReference type="EMBL" id="CP087977">
    <property type="protein sequence ID" value="UUZ45584.1"/>
    <property type="molecule type" value="Genomic_DNA"/>
</dbReference>